<evidence type="ECO:0000313" key="1">
    <source>
        <dbReference type="EMBL" id="MBA0573340.1"/>
    </source>
</evidence>
<dbReference type="EMBL" id="JABEZX010000013">
    <property type="protein sequence ID" value="MBA0573340.1"/>
    <property type="molecule type" value="Genomic_DNA"/>
</dbReference>
<organism evidence="1 2">
    <name type="scientific">Gossypium lobatum</name>
    <dbReference type="NCBI Taxonomy" id="34289"/>
    <lineage>
        <taxon>Eukaryota</taxon>
        <taxon>Viridiplantae</taxon>
        <taxon>Streptophyta</taxon>
        <taxon>Embryophyta</taxon>
        <taxon>Tracheophyta</taxon>
        <taxon>Spermatophyta</taxon>
        <taxon>Magnoliopsida</taxon>
        <taxon>eudicotyledons</taxon>
        <taxon>Gunneridae</taxon>
        <taxon>Pentapetalae</taxon>
        <taxon>rosids</taxon>
        <taxon>malvids</taxon>
        <taxon>Malvales</taxon>
        <taxon>Malvaceae</taxon>
        <taxon>Malvoideae</taxon>
        <taxon>Gossypium</taxon>
    </lineage>
</organism>
<sequence length="253" mass="29390">MRANIKKLQRAINQEAHESQLSGSSKESIIRKLIRAINKKLKVGKVDNISIWQDAWVSSLENHKIQESVCNHNFIIVDDLIHPNERQWKTKVITKVFNEVKANAILNIPLERNLQDDCQVWSGESTWDYTVRSGYRRLIQGELNQVIWFVQNKTLNEGIHQKAWETMQFTQKYLGAWERADTLLPGQRVEREHWRLLEGSIIKINFDEVFDSQRQLSGSSIISRNSKVMCLGTRIRTNSHVALPFIVEALAFL</sequence>
<dbReference type="Proteomes" id="UP000593572">
    <property type="component" value="Unassembled WGS sequence"/>
</dbReference>
<evidence type="ECO:0000313" key="2">
    <source>
        <dbReference type="Proteomes" id="UP000593572"/>
    </source>
</evidence>
<reference evidence="1 2" key="1">
    <citation type="journal article" date="2019" name="Genome Biol. Evol.">
        <title>Insights into the evolution of the New World diploid cottons (Gossypium, subgenus Houzingenia) based on genome sequencing.</title>
        <authorList>
            <person name="Grover C.E."/>
            <person name="Arick M.A. 2nd"/>
            <person name="Thrash A."/>
            <person name="Conover J.L."/>
            <person name="Sanders W.S."/>
            <person name="Peterson D.G."/>
            <person name="Frelichowski J.E."/>
            <person name="Scheffler J.A."/>
            <person name="Scheffler B.E."/>
            <person name="Wendel J.F."/>
        </authorList>
    </citation>
    <scope>NUCLEOTIDE SEQUENCE [LARGE SCALE GENOMIC DNA]</scope>
    <source>
        <strain evidence="1">157</strain>
        <tissue evidence="1">Leaf</tissue>
    </source>
</reference>
<proteinExistence type="predicted"/>
<protein>
    <submittedName>
        <fullName evidence="1">Uncharacterized protein</fullName>
    </submittedName>
</protein>
<keyword evidence="2" id="KW-1185">Reference proteome</keyword>
<name>A0A7J8N936_9ROSI</name>
<accession>A0A7J8N936</accession>
<gene>
    <name evidence="1" type="ORF">Golob_000618</name>
</gene>
<dbReference type="AlphaFoldDB" id="A0A7J8N936"/>
<comment type="caution">
    <text evidence="1">The sequence shown here is derived from an EMBL/GenBank/DDBJ whole genome shotgun (WGS) entry which is preliminary data.</text>
</comment>